<name>A0ABU8C9N7_9GAMM</name>
<comment type="caution">
    <text evidence="2">The sequence shown here is derived from an EMBL/GenBank/DDBJ whole genome shotgun (WGS) entry which is preliminary data.</text>
</comment>
<dbReference type="InterPro" id="IPR011990">
    <property type="entry name" value="TPR-like_helical_dom_sf"/>
</dbReference>
<dbReference type="RefSeq" id="WP_335737094.1">
    <property type="nucleotide sequence ID" value="NZ_JALAAR010000015.1"/>
</dbReference>
<dbReference type="InterPro" id="IPR019734">
    <property type="entry name" value="TPR_rpt"/>
</dbReference>
<dbReference type="SMART" id="SM00028">
    <property type="entry name" value="TPR"/>
    <property type="match status" value="4"/>
</dbReference>
<evidence type="ECO:0000256" key="1">
    <source>
        <dbReference type="PROSITE-ProRule" id="PRU00339"/>
    </source>
</evidence>
<dbReference type="Proteomes" id="UP001375382">
    <property type="component" value="Unassembled WGS sequence"/>
</dbReference>
<gene>
    <name evidence="2" type="ORF">MN202_15725</name>
</gene>
<keyword evidence="1" id="KW-0802">TPR repeat</keyword>
<protein>
    <submittedName>
        <fullName evidence="2">Tetratricopeptide repeat protein</fullName>
    </submittedName>
</protein>
<keyword evidence="3" id="KW-1185">Reference proteome</keyword>
<evidence type="ECO:0000313" key="2">
    <source>
        <dbReference type="EMBL" id="MEH8018691.1"/>
    </source>
</evidence>
<dbReference type="EMBL" id="JALAAR010000015">
    <property type="protein sequence ID" value="MEH8018691.1"/>
    <property type="molecule type" value="Genomic_DNA"/>
</dbReference>
<dbReference type="PROSITE" id="PS50005">
    <property type="entry name" value="TPR"/>
    <property type="match status" value="1"/>
</dbReference>
<dbReference type="SUPFAM" id="SSF48452">
    <property type="entry name" value="TPR-like"/>
    <property type="match status" value="1"/>
</dbReference>
<dbReference type="Pfam" id="PF13432">
    <property type="entry name" value="TPR_16"/>
    <property type="match status" value="1"/>
</dbReference>
<accession>A0ABU8C9N7</accession>
<organism evidence="2 3">
    <name type="scientific">Rheinheimera muenzenbergensis</name>
    <dbReference type="NCBI Taxonomy" id="1193628"/>
    <lineage>
        <taxon>Bacteria</taxon>
        <taxon>Pseudomonadati</taxon>
        <taxon>Pseudomonadota</taxon>
        <taxon>Gammaproteobacteria</taxon>
        <taxon>Chromatiales</taxon>
        <taxon>Chromatiaceae</taxon>
        <taxon>Rheinheimera</taxon>
    </lineage>
</organism>
<evidence type="ECO:0000313" key="3">
    <source>
        <dbReference type="Proteomes" id="UP001375382"/>
    </source>
</evidence>
<dbReference type="Gene3D" id="1.25.40.10">
    <property type="entry name" value="Tetratricopeptide repeat domain"/>
    <property type="match status" value="1"/>
</dbReference>
<sequence length="343" mass="38727">MPTLEDIFSLSAQQQAEFLAYFHAPEQQHIEAHRRVYNFLERHLSGFDYQGNNYTASEAYALKSGNCISLAVLTKALADLAGVEIEFQTIVSAPVYSIKDDFMLSSDHVRTFLYNPDFVAQKGEIYFSKPSIVVDYMPAAGDITGPRISQHTFIAMFYRNLAADALMAEQYQQALALLKVALEYAPSYGAIINLTALVHRHLDETVLAEQYYRYGLDISADKATLISNYALLKQSKGDAAAAQLLLQSLISLDEHDPYLWYLFGKTALQQQQYTDAITFLKKAAEQAPYLHQLQLELALAYYRNSQSELARQVLLKASELAPVNLRPRYYAKLEAIKLRRPAN</sequence>
<feature type="repeat" description="TPR" evidence="1">
    <location>
        <begin position="257"/>
        <end position="290"/>
    </location>
</feature>
<reference evidence="2 3" key="1">
    <citation type="journal article" date="2023" name="Ecotoxicol. Environ. Saf.">
        <title>Mercury remediation potential of mercury-resistant strain Rheinheimera metallidurans sp. nov. isolated from a municipal waste dumping site.</title>
        <authorList>
            <person name="Yadav V."/>
            <person name="Manjhi A."/>
            <person name="Vadakedath N."/>
        </authorList>
    </citation>
    <scope>NUCLEOTIDE SEQUENCE [LARGE SCALE GENOMIC DNA]</scope>
    <source>
        <strain evidence="2 3">E-49</strain>
    </source>
</reference>
<proteinExistence type="predicted"/>